<accession>A0A5B8CQ57</accession>
<dbReference type="AlphaFoldDB" id="A0A5B8CQ57"/>
<proteinExistence type="predicted"/>
<dbReference type="Proteomes" id="UP000311008">
    <property type="component" value="Chromosome"/>
</dbReference>
<dbReference type="KEGG" id="mmec:FIU01_01875"/>
<gene>
    <name evidence="1" type="ORF">FIU01_01875</name>
</gene>
<protein>
    <submittedName>
        <fullName evidence="1">Uncharacterized protein</fullName>
    </submittedName>
</protein>
<evidence type="ECO:0000313" key="1">
    <source>
        <dbReference type="EMBL" id="QDC43394.1"/>
    </source>
</evidence>
<reference evidence="2" key="1">
    <citation type="journal article" date="2019" name="ISME J.">
        <title>Evolution in action: habitat transition from sediment to the pelagial leads to genome streamlining in Methylophilaceae.</title>
        <authorList>
            <person name="Salcher M."/>
            <person name="Schaefle D."/>
            <person name="Kaspar M."/>
            <person name="Neuenschwander S.M."/>
            <person name="Ghai R."/>
        </authorList>
    </citation>
    <scope>NUCLEOTIDE SEQUENCE [LARGE SCALE GENOMIC DNA]</scope>
    <source>
        <strain evidence="2">MMS-M-51</strain>
    </source>
</reference>
<organism evidence="1 2">
    <name type="scientific">Methylophilus medardicus</name>
    <dbReference type="NCBI Taxonomy" id="2588534"/>
    <lineage>
        <taxon>Bacteria</taxon>
        <taxon>Pseudomonadati</taxon>
        <taxon>Pseudomonadota</taxon>
        <taxon>Betaproteobacteria</taxon>
        <taxon>Nitrosomonadales</taxon>
        <taxon>Methylophilaceae</taxon>
        <taxon>Methylophilus</taxon>
    </lineage>
</organism>
<sequence>MIKLVRIFFWVVVVLTALMQVWQEYQTLQWHRPLQVALYPINVDGTPEVEAYINSLRADDFDIIAAFFSREAIKYQLPLRRPITLYLGPKIHDIPPAPPAVNDHWLNIVRWSLQFRWFAWTHEPAVEVPIDIKLYLLYHDTDRHQHLLHSTALQKGRIGRVNLFAENSQHATNAVIIAHELLHTLSATDKYDLRTGLPMFPQGYAEPYSQPLYPQSMAELMAAKVPKAPQKARMARSLDEVVIGQPTAREIGWSK</sequence>
<dbReference type="OrthoDB" id="5523793at2"/>
<dbReference type="RefSeq" id="WP_140002384.1">
    <property type="nucleotide sequence ID" value="NZ_CP040946.1"/>
</dbReference>
<name>A0A5B8CQ57_9PROT</name>
<dbReference type="EMBL" id="CP040946">
    <property type="protein sequence ID" value="QDC43394.1"/>
    <property type="molecule type" value="Genomic_DNA"/>
</dbReference>
<evidence type="ECO:0000313" key="2">
    <source>
        <dbReference type="Proteomes" id="UP000311008"/>
    </source>
</evidence>
<keyword evidence="2" id="KW-1185">Reference proteome</keyword>